<evidence type="ECO:0000313" key="1">
    <source>
        <dbReference type="EMBL" id="CAG8681126.1"/>
    </source>
</evidence>
<dbReference type="Proteomes" id="UP000789920">
    <property type="component" value="Unassembled WGS sequence"/>
</dbReference>
<reference evidence="1" key="1">
    <citation type="submission" date="2021-06" db="EMBL/GenBank/DDBJ databases">
        <authorList>
            <person name="Kallberg Y."/>
            <person name="Tangrot J."/>
            <person name="Rosling A."/>
        </authorList>
    </citation>
    <scope>NUCLEOTIDE SEQUENCE</scope>
    <source>
        <strain evidence="1">MA461A</strain>
    </source>
</reference>
<dbReference type="EMBL" id="CAJVQC010016947">
    <property type="protein sequence ID" value="CAG8681126.1"/>
    <property type="molecule type" value="Genomic_DNA"/>
</dbReference>
<gene>
    <name evidence="1" type="ORF">RPERSI_LOCUS9121</name>
</gene>
<organism evidence="1 2">
    <name type="scientific">Racocetra persica</name>
    <dbReference type="NCBI Taxonomy" id="160502"/>
    <lineage>
        <taxon>Eukaryota</taxon>
        <taxon>Fungi</taxon>
        <taxon>Fungi incertae sedis</taxon>
        <taxon>Mucoromycota</taxon>
        <taxon>Glomeromycotina</taxon>
        <taxon>Glomeromycetes</taxon>
        <taxon>Diversisporales</taxon>
        <taxon>Gigasporaceae</taxon>
        <taxon>Racocetra</taxon>
    </lineage>
</organism>
<comment type="caution">
    <text evidence="1">The sequence shown here is derived from an EMBL/GenBank/DDBJ whole genome shotgun (WGS) entry which is preliminary data.</text>
</comment>
<sequence length="76" mass="8746">MFSEFFLHLPNLHINIHLIVNAKNYETLVNTACGVKDRQDESVSDLNYYANSSLLKLLLSGWYITRSLDLIDDLES</sequence>
<evidence type="ECO:0000313" key="2">
    <source>
        <dbReference type="Proteomes" id="UP000789920"/>
    </source>
</evidence>
<keyword evidence="2" id="KW-1185">Reference proteome</keyword>
<accession>A0ACA9P308</accession>
<name>A0ACA9P308_9GLOM</name>
<proteinExistence type="predicted"/>
<feature type="non-terminal residue" evidence="1">
    <location>
        <position position="76"/>
    </location>
</feature>
<protein>
    <submittedName>
        <fullName evidence="1">32299_t:CDS:1</fullName>
    </submittedName>
</protein>